<feature type="transmembrane region" description="Helical" evidence="2">
    <location>
        <begin position="135"/>
        <end position="155"/>
    </location>
</feature>
<accession>A0A5C5X1L6</accession>
<keyword evidence="2" id="KW-1133">Transmembrane helix</keyword>
<sequence length="653" mass="72407">MPSDLPSFPVSVACPKCARKLKVEKPELLGKKVKCPKCQTPFVLKLPPPVEEVVELELVEDEPPVGTSPQWIPDNEASASSSTPSAFPDFTSSPPPTPPAPSKPAAPQPSLVVPTDDPATSSLERLKRRRKKSRGGLIVTVVFLLAAVGVVGYLATIAQDPPAPIADSKPSQNAPGMESVSSDEPYSRSLLENRPQLVKEFNPTSGEPIELYLMPSGVNFVVHFRPADLWPDSRDAQILRASLTENVTNWLESTLQELFHRSPAEIEEVLLGYIIGARGTTPDLCAVVHLKSPEKMSTLIEEFDGEYLYDITERPDLRIKVNETHGSLIKDEQTIAILPAHLAGELEYSINTPNRDISEGMDHLLRETDRNKLLTIVGNVADLRRHTDVLFPPASQQIIQQSLDWLGDDVEMVSWEVNPTPYLHSELTLRVVNTSSPTKVKARLEQQFSELPETLWKDVCLKMSPSEMRFRQFIGRLPAIVEAVRQSTVTNTATRYLTMTTVLPQKAAPNLALATLFTLDEASRTDFSQTVETQPESDEPQKTIRERLKNPVDAEFNRMPLEKAFAYLCEEIGVVLEVDGIALENAGFTRNMPQTFNLGIVPAEQAIAEIVNTYQEPGRTMAVFIDEAQNKLILTTKKFADQKGLEVFDFSSN</sequence>
<dbReference type="Proteomes" id="UP000317243">
    <property type="component" value="Unassembled WGS sequence"/>
</dbReference>
<evidence type="ECO:0000313" key="4">
    <source>
        <dbReference type="Proteomes" id="UP000317243"/>
    </source>
</evidence>
<dbReference type="AlphaFoldDB" id="A0A5C5X1L6"/>
<proteinExistence type="predicted"/>
<evidence type="ECO:0000256" key="2">
    <source>
        <dbReference type="SAM" id="Phobius"/>
    </source>
</evidence>
<dbReference type="EMBL" id="SIHI01000001">
    <property type="protein sequence ID" value="TWT57024.1"/>
    <property type="molecule type" value="Genomic_DNA"/>
</dbReference>
<feature type="compositionally biased region" description="Polar residues" evidence="1">
    <location>
        <begin position="169"/>
        <end position="184"/>
    </location>
</feature>
<evidence type="ECO:0000313" key="3">
    <source>
        <dbReference type="EMBL" id="TWT57024.1"/>
    </source>
</evidence>
<feature type="compositionally biased region" description="Pro residues" evidence="1">
    <location>
        <begin position="93"/>
        <end position="107"/>
    </location>
</feature>
<dbReference type="OrthoDB" id="207848at2"/>
<keyword evidence="2" id="KW-0472">Membrane</keyword>
<evidence type="ECO:0000256" key="1">
    <source>
        <dbReference type="SAM" id="MobiDB-lite"/>
    </source>
</evidence>
<gene>
    <name evidence="3" type="ORF">KOR42_03810</name>
</gene>
<name>A0A5C5X1L6_9PLAN</name>
<feature type="region of interest" description="Disordered" evidence="1">
    <location>
        <begin position="57"/>
        <end position="129"/>
    </location>
</feature>
<keyword evidence="2" id="KW-0812">Transmembrane</keyword>
<organism evidence="3 4">
    <name type="scientific">Thalassoglobus neptunius</name>
    <dbReference type="NCBI Taxonomy" id="1938619"/>
    <lineage>
        <taxon>Bacteria</taxon>
        <taxon>Pseudomonadati</taxon>
        <taxon>Planctomycetota</taxon>
        <taxon>Planctomycetia</taxon>
        <taxon>Planctomycetales</taxon>
        <taxon>Planctomycetaceae</taxon>
        <taxon>Thalassoglobus</taxon>
    </lineage>
</organism>
<dbReference type="RefSeq" id="WP_146506913.1">
    <property type="nucleotide sequence ID" value="NZ_SIHI01000001.1"/>
</dbReference>
<comment type="caution">
    <text evidence="3">The sequence shown here is derived from an EMBL/GenBank/DDBJ whole genome shotgun (WGS) entry which is preliminary data.</text>
</comment>
<feature type="region of interest" description="Disordered" evidence="1">
    <location>
        <begin position="163"/>
        <end position="188"/>
    </location>
</feature>
<keyword evidence="4" id="KW-1185">Reference proteome</keyword>
<reference evidence="3 4" key="1">
    <citation type="submission" date="2019-02" db="EMBL/GenBank/DDBJ databases">
        <title>Deep-cultivation of Planctomycetes and their phenomic and genomic characterization uncovers novel biology.</title>
        <authorList>
            <person name="Wiegand S."/>
            <person name="Jogler M."/>
            <person name="Boedeker C."/>
            <person name="Pinto D."/>
            <person name="Vollmers J."/>
            <person name="Rivas-Marin E."/>
            <person name="Kohn T."/>
            <person name="Peeters S.H."/>
            <person name="Heuer A."/>
            <person name="Rast P."/>
            <person name="Oberbeckmann S."/>
            <person name="Bunk B."/>
            <person name="Jeske O."/>
            <person name="Meyerdierks A."/>
            <person name="Storesund J.E."/>
            <person name="Kallscheuer N."/>
            <person name="Luecker S."/>
            <person name="Lage O.M."/>
            <person name="Pohl T."/>
            <person name="Merkel B.J."/>
            <person name="Hornburger P."/>
            <person name="Mueller R.-W."/>
            <person name="Bruemmer F."/>
            <person name="Labrenz M."/>
            <person name="Spormann A.M."/>
            <person name="Op Den Camp H."/>
            <person name="Overmann J."/>
            <person name="Amann R."/>
            <person name="Jetten M.S.M."/>
            <person name="Mascher T."/>
            <person name="Medema M.H."/>
            <person name="Devos D.P."/>
            <person name="Kaster A.-K."/>
            <person name="Ovreas L."/>
            <person name="Rohde M."/>
            <person name="Galperin M.Y."/>
            <person name="Jogler C."/>
        </authorList>
    </citation>
    <scope>NUCLEOTIDE SEQUENCE [LARGE SCALE GENOMIC DNA]</scope>
    <source>
        <strain evidence="3 4">KOR42</strain>
    </source>
</reference>
<feature type="compositionally biased region" description="Low complexity" evidence="1">
    <location>
        <begin position="77"/>
        <end position="92"/>
    </location>
</feature>
<protein>
    <submittedName>
        <fullName evidence="3">Uncharacterized protein</fullName>
    </submittedName>
</protein>